<organism evidence="2 3">
    <name type="scientific">Punica granatum</name>
    <name type="common">Pomegranate</name>
    <dbReference type="NCBI Taxonomy" id="22663"/>
    <lineage>
        <taxon>Eukaryota</taxon>
        <taxon>Viridiplantae</taxon>
        <taxon>Streptophyta</taxon>
        <taxon>Embryophyta</taxon>
        <taxon>Tracheophyta</taxon>
        <taxon>Spermatophyta</taxon>
        <taxon>Magnoliopsida</taxon>
        <taxon>eudicotyledons</taxon>
        <taxon>Gunneridae</taxon>
        <taxon>Pentapetalae</taxon>
        <taxon>rosids</taxon>
        <taxon>malvids</taxon>
        <taxon>Myrtales</taxon>
        <taxon>Lythraceae</taxon>
        <taxon>Punica</taxon>
    </lineage>
</organism>
<comment type="caution">
    <text evidence="2">The sequence shown here is derived from an EMBL/GenBank/DDBJ whole genome shotgun (WGS) entry which is preliminary data.</text>
</comment>
<evidence type="ECO:0000256" key="1">
    <source>
        <dbReference type="SAM" id="SignalP"/>
    </source>
</evidence>
<reference evidence="2 3" key="1">
    <citation type="submission" date="2017-11" db="EMBL/GenBank/DDBJ databases">
        <title>De-novo sequencing of pomegranate (Punica granatum L.) genome.</title>
        <authorList>
            <person name="Akparov Z."/>
            <person name="Amiraslanov A."/>
            <person name="Hajiyeva S."/>
            <person name="Abbasov M."/>
            <person name="Kaur K."/>
            <person name="Hamwieh A."/>
            <person name="Solovyev V."/>
            <person name="Salamov A."/>
            <person name="Braich B."/>
            <person name="Kosarev P."/>
            <person name="Mahmoud A."/>
            <person name="Hajiyev E."/>
            <person name="Babayeva S."/>
            <person name="Izzatullayeva V."/>
            <person name="Mammadov A."/>
            <person name="Mammadov A."/>
            <person name="Sharifova S."/>
            <person name="Ojaghi J."/>
            <person name="Eynullazada K."/>
            <person name="Bayramov B."/>
            <person name="Abdulazimova A."/>
            <person name="Shahmuradov I."/>
        </authorList>
    </citation>
    <scope>NUCLEOTIDE SEQUENCE [LARGE SCALE GENOMIC DNA]</scope>
    <source>
        <strain evidence="3">cv. AG2017</strain>
        <tissue evidence="2">Leaf</tissue>
    </source>
</reference>
<evidence type="ECO:0000313" key="3">
    <source>
        <dbReference type="Proteomes" id="UP000233551"/>
    </source>
</evidence>
<dbReference type="AlphaFoldDB" id="A0A2I0HHS7"/>
<evidence type="ECO:0000313" key="2">
    <source>
        <dbReference type="EMBL" id="PKI31277.1"/>
    </source>
</evidence>
<keyword evidence="3" id="KW-1185">Reference proteome</keyword>
<proteinExistence type="predicted"/>
<keyword evidence="1" id="KW-0732">Signal</keyword>
<protein>
    <submittedName>
        <fullName evidence="2">Uncharacterized protein</fullName>
    </submittedName>
</protein>
<dbReference type="EMBL" id="PGOL01009072">
    <property type="protein sequence ID" value="PKI31277.1"/>
    <property type="molecule type" value="Genomic_DNA"/>
</dbReference>
<sequence>MQRGSVVVIIVFNSIWELEATQGTTTPSLRSAEDALVVATSTRGMVVVGVATISPQIEPKKKWSLKIGEPRRGEGAVASSVATTPSFEVANHPLIRGHWRSQWWLPILDEGW</sequence>
<feature type="signal peptide" evidence="1">
    <location>
        <begin position="1"/>
        <end position="20"/>
    </location>
</feature>
<accession>A0A2I0HHS7</accession>
<gene>
    <name evidence="2" type="ORF">CRG98_048332</name>
</gene>
<name>A0A2I0HHS7_PUNGR</name>
<feature type="chain" id="PRO_5014129304" evidence="1">
    <location>
        <begin position="21"/>
        <end position="112"/>
    </location>
</feature>
<dbReference type="Proteomes" id="UP000233551">
    <property type="component" value="Unassembled WGS sequence"/>
</dbReference>